<feature type="transmembrane region" description="Helical" evidence="1">
    <location>
        <begin position="27"/>
        <end position="50"/>
    </location>
</feature>
<dbReference type="AlphaFoldDB" id="A0A1R4GDD5"/>
<evidence type="ECO:0000256" key="1">
    <source>
        <dbReference type="SAM" id="Phobius"/>
    </source>
</evidence>
<gene>
    <name evidence="2" type="ORF">FM101_09730</name>
</gene>
<name>A0A1R4GDD5_9MICC</name>
<feature type="transmembrane region" description="Helical" evidence="1">
    <location>
        <begin position="118"/>
        <end position="135"/>
    </location>
</feature>
<dbReference type="Proteomes" id="UP000195913">
    <property type="component" value="Unassembled WGS sequence"/>
</dbReference>
<keyword evidence="1" id="KW-0812">Transmembrane</keyword>
<proteinExistence type="predicted"/>
<sequence>MYMPQATGSGGASVVKESGETASPWLAILRTCSVVTGIAAVLLALVAWIIGGPAAAGSALGSVVVVIIFFGISLAIGHLVGRRNPSAAFGAFMIGYVVKVVLLGGLAFGLGLPAWTDGTWLLVGVVSAVVIWQVVELHAFSKLRLQLYNDPIPATDAGTGGA</sequence>
<feature type="transmembrane region" description="Helical" evidence="1">
    <location>
        <begin position="88"/>
        <end position="112"/>
    </location>
</feature>
<reference evidence="2 3" key="1">
    <citation type="submission" date="2017-02" db="EMBL/GenBank/DDBJ databases">
        <authorList>
            <person name="Peterson S.W."/>
        </authorList>
    </citation>
    <scope>NUCLEOTIDE SEQUENCE [LARGE SCALE GENOMIC DNA]</scope>
    <source>
        <strain evidence="2 3">B Ar 00.02</strain>
    </source>
</reference>
<feature type="transmembrane region" description="Helical" evidence="1">
    <location>
        <begin position="56"/>
        <end position="76"/>
    </location>
</feature>
<dbReference type="EMBL" id="FUHW01000033">
    <property type="protein sequence ID" value="SJM66209.1"/>
    <property type="molecule type" value="Genomic_DNA"/>
</dbReference>
<accession>A0A1R4GDD5</accession>
<organism evidence="2 3">
    <name type="scientific">Arthrobacter rhombi</name>
    <dbReference type="NCBI Taxonomy" id="71253"/>
    <lineage>
        <taxon>Bacteria</taxon>
        <taxon>Bacillati</taxon>
        <taxon>Actinomycetota</taxon>
        <taxon>Actinomycetes</taxon>
        <taxon>Micrococcales</taxon>
        <taxon>Micrococcaceae</taxon>
        <taxon>Arthrobacter</taxon>
    </lineage>
</organism>
<keyword evidence="3" id="KW-1185">Reference proteome</keyword>
<protein>
    <submittedName>
        <fullName evidence="2">ATP synthase protein I2</fullName>
    </submittedName>
</protein>
<evidence type="ECO:0000313" key="2">
    <source>
        <dbReference type="EMBL" id="SJM66209.1"/>
    </source>
</evidence>
<keyword evidence="1" id="KW-0472">Membrane</keyword>
<evidence type="ECO:0000313" key="3">
    <source>
        <dbReference type="Proteomes" id="UP000195913"/>
    </source>
</evidence>
<keyword evidence="1" id="KW-1133">Transmembrane helix</keyword>